<evidence type="ECO:0000313" key="2">
    <source>
        <dbReference type="Proteomes" id="UP001152484"/>
    </source>
</evidence>
<dbReference type="Proteomes" id="UP001152484">
    <property type="component" value="Unassembled WGS sequence"/>
</dbReference>
<reference evidence="1" key="1">
    <citation type="submission" date="2022-07" db="EMBL/GenBank/DDBJ databases">
        <authorList>
            <person name="Macas J."/>
            <person name="Novak P."/>
            <person name="Neumann P."/>
        </authorList>
    </citation>
    <scope>NUCLEOTIDE SEQUENCE</scope>
</reference>
<gene>
    <name evidence="1" type="ORF">CEURO_LOCUS1940</name>
</gene>
<accession>A0A9P1DYS1</accession>
<protein>
    <submittedName>
        <fullName evidence="1">Uncharacterized protein</fullName>
    </submittedName>
</protein>
<keyword evidence="2" id="KW-1185">Reference proteome</keyword>
<sequence length="115" mass="13113">MEYIDLDPRTHIFRRIRGTFVIQWGLRRPDGPPSARKISTQNMVQKPGEPGVSVGHGFVGHDSVGHKGLPEPDFTLSYFYLFCTQPDSGPIVNWPSKPKTWEFSPNFLYKYSPFG</sequence>
<organism evidence="1 2">
    <name type="scientific">Cuscuta europaea</name>
    <name type="common">European dodder</name>
    <dbReference type="NCBI Taxonomy" id="41803"/>
    <lineage>
        <taxon>Eukaryota</taxon>
        <taxon>Viridiplantae</taxon>
        <taxon>Streptophyta</taxon>
        <taxon>Embryophyta</taxon>
        <taxon>Tracheophyta</taxon>
        <taxon>Spermatophyta</taxon>
        <taxon>Magnoliopsida</taxon>
        <taxon>eudicotyledons</taxon>
        <taxon>Gunneridae</taxon>
        <taxon>Pentapetalae</taxon>
        <taxon>asterids</taxon>
        <taxon>lamiids</taxon>
        <taxon>Solanales</taxon>
        <taxon>Convolvulaceae</taxon>
        <taxon>Cuscuteae</taxon>
        <taxon>Cuscuta</taxon>
        <taxon>Cuscuta subgen. Cuscuta</taxon>
    </lineage>
</organism>
<dbReference type="EMBL" id="CAMAPE010000004">
    <property type="protein sequence ID" value="CAH9062670.1"/>
    <property type="molecule type" value="Genomic_DNA"/>
</dbReference>
<evidence type="ECO:0000313" key="1">
    <source>
        <dbReference type="EMBL" id="CAH9062670.1"/>
    </source>
</evidence>
<dbReference type="AlphaFoldDB" id="A0A9P1DYS1"/>
<comment type="caution">
    <text evidence="1">The sequence shown here is derived from an EMBL/GenBank/DDBJ whole genome shotgun (WGS) entry which is preliminary data.</text>
</comment>
<proteinExistence type="predicted"/>
<name>A0A9P1DYS1_CUSEU</name>